<reference evidence="4 5" key="1">
    <citation type="submission" date="2018-07" db="EMBL/GenBank/DDBJ databases">
        <title>Genomic Encyclopedia of Type Strains, Phase IV (KMG-IV): sequencing the most valuable type-strain genomes for metagenomic binning, comparative biology and taxonomic classification.</title>
        <authorList>
            <person name="Goeker M."/>
        </authorList>
    </citation>
    <scope>NUCLEOTIDE SEQUENCE [LARGE SCALE GENOMIC DNA]</scope>
    <source>
        <strain evidence="4 5">DSM 21634</strain>
    </source>
</reference>
<organism evidence="4 5">
    <name type="scientific">Pseudorhodoferax soli</name>
    <dbReference type="NCBI Taxonomy" id="545864"/>
    <lineage>
        <taxon>Bacteria</taxon>
        <taxon>Pseudomonadati</taxon>
        <taxon>Pseudomonadota</taxon>
        <taxon>Betaproteobacteria</taxon>
        <taxon>Burkholderiales</taxon>
        <taxon>Comamonadaceae</taxon>
    </lineage>
</organism>
<dbReference type="Proteomes" id="UP000252884">
    <property type="component" value="Unassembled WGS sequence"/>
</dbReference>
<dbReference type="PANTHER" id="PTHR36571:SF1">
    <property type="entry name" value="PROTEIN YGIW"/>
    <property type="match status" value="1"/>
</dbReference>
<dbReference type="PANTHER" id="PTHR36571">
    <property type="entry name" value="PROTEIN YGIW"/>
    <property type="match status" value="1"/>
</dbReference>
<evidence type="ECO:0000256" key="2">
    <source>
        <dbReference type="SAM" id="MobiDB-lite"/>
    </source>
</evidence>
<name>A0A368XTM9_9BURK</name>
<comment type="caution">
    <text evidence="4">The sequence shown here is derived from an EMBL/GenBank/DDBJ whole genome shotgun (WGS) entry which is preliminary data.</text>
</comment>
<feature type="region of interest" description="Disordered" evidence="2">
    <location>
        <begin position="26"/>
        <end position="51"/>
    </location>
</feature>
<dbReference type="AlphaFoldDB" id="A0A368XTM9"/>
<dbReference type="OrthoDB" id="6650354at2"/>
<dbReference type="EMBL" id="QPJK01000004">
    <property type="protein sequence ID" value="RCW71313.1"/>
    <property type="molecule type" value="Genomic_DNA"/>
</dbReference>
<gene>
    <name evidence="4" type="ORF">DES41_104132</name>
</gene>
<feature type="signal peptide" evidence="3">
    <location>
        <begin position="1"/>
        <end position="22"/>
    </location>
</feature>
<dbReference type="InterPro" id="IPR036700">
    <property type="entry name" value="BOBF_sf"/>
</dbReference>
<protein>
    <submittedName>
        <fullName evidence="4">Uncharacterized protein (TIGR00156 family)</fullName>
    </submittedName>
</protein>
<sequence length="138" mass="14703">MRHHIATATIAAALFAGAAAHAQPAAGYTGPSVGARPAATAQHGSYSGPSSVPLMTVKQLLETGQDDQHARLQGRIVSHDGGDKYTFADDSGRITVEIDDDRFPAGQSIGAEQRVELFGEFDKGLRKREFEVDRITVN</sequence>
<evidence type="ECO:0000256" key="1">
    <source>
        <dbReference type="ARBA" id="ARBA00022729"/>
    </source>
</evidence>
<dbReference type="SUPFAM" id="SSF101756">
    <property type="entry name" value="Hypothetical protein YgiW"/>
    <property type="match status" value="1"/>
</dbReference>
<proteinExistence type="predicted"/>
<accession>A0A368XTM9</accession>
<dbReference type="InterPro" id="IPR005220">
    <property type="entry name" value="CarO-like"/>
</dbReference>
<dbReference type="Pfam" id="PF04076">
    <property type="entry name" value="BOF"/>
    <property type="match status" value="1"/>
</dbReference>
<evidence type="ECO:0000313" key="4">
    <source>
        <dbReference type="EMBL" id="RCW71313.1"/>
    </source>
</evidence>
<dbReference type="RefSeq" id="WP_114468561.1">
    <property type="nucleotide sequence ID" value="NZ_QPJK01000004.1"/>
</dbReference>
<feature type="chain" id="PRO_5016934300" evidence="3">
    <location>
        <begin position="23"/>
        <end position="138"/>
    </location>
</feature>
<evidence type="ECO:0000256" key="3">
    <source>
        <dbReference type="SAM" id="SignalP"/>
    </source>
</evidence>
<dbReference type="NCBIfam" id="NF033674">
    <property type="entry name" value="stress_OB_fold"/>
    <property type="match status" value="1"/>
</dbReference>
<dbReference type="Gene3D" id="2.40.50.200">
    <property type="entry name" value="Bacterial OB-fold"/>
    <property type="match status" value="1"/>
</dbReference>
<keyword evidence="1 3" id="KW-0732">Signal</keyword>
<evidence type="ECO:0000313" key="5">
    <source>
        <dbReference type="Proteomes" id="UP000252884"/>
    </source>
</evidence>
<keyword evidence="5" id="KW-1185">Reference proteome</keyword>